<dbReference type="PANTHER" id="PTHR36121">
    <property type="entry name" value="PROTEIN SXY"/>
    <property type="match status" value="1"/>
</dbReference>
<gene>
    <name evidence="2" type="ORF">ACFSUE_19215</name>
</gene>
<dbReference type="InterPro" id="IPR007077">
    <property type="entry name" value="TfoX_C"/>
</dbReference>
<dbReference type="PANTHER" id="PTHR36121:SF1">
    <property type="entry name" value="PROTEIN SXY"/>
    <property type="match status" value="1"/>
</dbReference>
<proteinExistence type="predicted"/>
<evidence type="ECO:0000259" key="1">
    <source>
        <dbReference type="Pfam" id="PF04994"/>
    </source>
</evidence>
<evidence type="ECO:0000313" key="2">
    <source>
        <dbReference type="EMBL" id="MFD2695736.1"/>
    </source>
</evidence>
<accession>A0ABW5S7I2</accession>
<organism evidence="2 3">
    <name type="scientific">Sporolactobacillus shoreicorticis</name>
    <dbReference type="NCBI Taxonomy" id="1923877"/>
    <lineage>
        <taxon>Bacteria</taxon>
        <taxon>Bacillati</taxon>
        <taxon>Bacillota</taxon>
        <taxon>Bacilli</taxon>
        <taxon>Bacillales</taxon>
        <taxon>Sporolactobacillaceae</taxon>
        <taxon>Sporolactobacillus</taxon>
    </lineage>
</organism>
<name>A0ABW5S7I2_9BACL</name>
<dbReference type="InterPro" id="IPR047525">
    <property type="entry name" value="TfoX-like"/>
</dbReference>
<keyword evidence="3" id="KW-1185">Reference proteome</keyword>
<dbReference type="Proteomes" id="UP001597399">
    <property type="component" value="Unassembled WGS sequence"/>
</dbReference>
<dbReference type="Gene3D" id="1.10.150.20">
    <property type="entry name" value="5' to 3' exonuclease, C-terminal subdomain"/>
    <property type="match status" value="1"/>
</dbReference>
<evidence type="ECO:0000313" key="3">
    <source>
        <dbReference type="Proteomes" id="UP001597399"/>
    </source>
</evidence>
<reference evidence="3" key="1">
    <citation type="journal article" date="2019" name="Int. J. Syst. Evol. Microbiol.">
        <title>The Global Catalogue of Microorganisms (GCM) 10K type strain sequencing project: providing services to taxonomists for standard genome sequencing and annotation.</title>
        <authorList>
            <consortium name="The Broad Institute Genomics Platform"/>
            <consortium name="The Broad Institute Genome Sequencing Center for Infectious Disease"/>
            <person name="Wu L."/>
            <person name="Ma J."/>
        </authorList>
    </citation>
    <scope>NUCLEOTIDE SEQUENCE [LARGE SCALE GENOMIC DNA]</scope>
    <source>
        <strain evidence="3">TISTR 2466</strain>
    </source>
</reference>
<comment type="caution">
    <text evidence="2">The sequence shown here is derived from an EMBL/GenBank/DDBJ whole genome shotgun (WGS) entry which is preliminary data.</text>
</comment>
<sequence length="88" mass="9826">MTELSGLPNLGPVLIKELYRIHISTAEELRAAGSERAYLAIKEIDPSACLCKLYALDGAIRGIRWHSLPANRKKELKKFFKSHTGKCS</sequence>
<protein>
    <submittedName>
        <fullName evidence="2">TfoX/Sxy family protein</fullName>
    </submittedName>
</protein>
<dbReference type="EMBL" id="JBHUMQ010000052">
    <property type="protein sequence ID" value="MFD2695736.1"/>
    <property type="molecule type" value="Genomic_DNA"/>
</dbReference>
<feature type="domain" description="TfoX C-terminal" evidence="1">
    <location>
        <begin position="2"/>
        <end position="79"/>
    </location>
</feature>
<dbReference type="RefSeq" id="WP_253063125.1">
    <property type="nucleotide sequence ID" value="NZ_JAMXWM010000018.1"/>
</dbReference>
<dbReference type="Pfam" id="PF04994">
    <property type="entry name" value="TfoX_C"/>
    <property type="match status" value="1"/>
</dbReference>